<dbReference type="NCBIfam" id="TIGR03696">
    <property type="entry name" value="Rhs_assc_core"/>
    <property type="match status" value="1"/>
</dbReference>
<dbReference type="RefSeq" id="WP_280642391.1">
    <property type="nucleotide sequence ID" value="NZ_FMBA01000013.1"/>
</dbReference>
<feature type="domain" description="Teneurin-like YD-shell" evidence="2">
    <location>
        <begin position="10"/>
        <end position="110"/>
    </location>
</feature>
<dbReference type="Gene3D" id="2.180.10.10">
    <property type="entry name" value="RHS repeat-associated core"/>
    <property type="match status" value="1"/>
</dbReference>
<evidence type="ECO:0000313" key="4">
    <source>
        <dbReference type="Proteomes" id="UP000199698"/>
    </source>
</evidence>
<evidence type="ECO:0000259" key="2">
    <source>
        <dbReference type="Pfam" id="PF25023"/>
    </source>
</evidence>
<dbReference type="InterPro" id="IPR056823">
    <property type="entry name" value="TEN-like_YD-shell"/>
</dbReference>
<gene>
    <name evidence="3" type="ORF">GA0061080_101311</name>
</gene>
<dbReference type="InterPro" id="IPR022385">
    <property type="entry name" value="Rhs_assc_core"/>
</dbReference>
<protein>
    <submittedName>
        <fullName evidence="3">RHS repeat-associated core domain-containing protein</fullName>
    </submittedName>
</protein>
<dbReference type="EMBL" id="FMBA01000013">
    <property type="protein sequence ID" value="SCB96763.1"/>
    <property type="molecule type" value="Genomic_DNA"/>
</dbReference>
<evidence type="ECO:0000313" key="3">
    <source>
        <dbReference type="EMBL" id="SCB96763.1"/>
    </source>
</evidence>
<reference evidence="4" key="1">
    <citation type="submission" date="2016-08" db="EMBL/GenBank/DDBJ databases">
        <authorList>
            <person name="Varghese N."/>
            <person name="Submissions Spin"/>
        </authorList>
    </citation>
    <scope>NUCLEOTIDE SEQUENCE [LARGE SCALE GENOMIC DNA]</scope>
    <source>
        <strain evidence="4">R-53144</strain>
    </source>
</reference>
<evidence type="ECO:0000256" key="1">
    <source>
        <dbReference type="ARBA" id="ARBA00022737"/>
    </source>
</evidence>
<name>A0A1C4AQ90_9GAMM</name>
<dbReference type="PRINTS" id="PR00394">
    <property type="entry name" value="RHSPROTEIN"/>
</dbReference>
<proteinExistence type="predicted"/>
<accession>A0A1C4AQ90</accession>
<dbReference type="PANTHER" id="PTHR32305:SF15">
    <property type="entry name" value="PROTEIN RHSA-RELATED"/>
    <property type="match status" value="1"/>
</dbReference>
<dbReference type="AlphaFoldDB" id="A0A1C4AQ90"/>
<dbReference type="Proteomes" id="UP000199698">
    <property type="component" value="Unassembled WGS sequence"/>
</dbReference>
<sequence>MLDRPEPVENLTTWVYEEGSLVPTAKLCEGKSYSIVSDYLGRPAQAYDDKGELVWQVEFDIYGRIREDTFNNQPFIPFRQLGQYEDVETGLYYNRFRYYNPETGLYISQDPIGLAGNNPNFYAYVHDSNTMVDVFGLENCGKVHKDFKSGASFLMTGNAYNDFVKGQAKVGRPDGQFVAPTNQINDLLKKANGDISVIEKGLGIPSGGWQGKGGLYKIDIPKPLEHNLRLPTSDLSGANELFIPGGTTSGGIAEAVIDQVPISQVIITKIL</sequence>
<keyword evidence="1" id="KW-0677">Repeat</keyword>
<organism evidence="3 4">
    <name type="scientific">Gilliamella intestini</name>
    <dbReference type="NCBI Taxonomy" id="1798183"/>
    <lineage>
        <taxon>Bacteria</taxon>
        <taxon>Pseudomonadati</taxon>
        <taxon>Pseudomonadota</taxon>
        <taxon>Gammaproteobacteria</taxon>
        <taxon>Orbales</taxon>
        <taxon>Orbaceae</taxon>
        <taxon>Gilliamella</taxon>
    </lineage>
</organism>
<dbReference type="InterPro" id="IPR050708">
    <property type="entry name" value="T6SS_VgrG/RHS"/>
</dbReference>
<keyword evidence="4" id="KW-1185">Reference proteome</keyword>
<dbReference type="PANTHER" id="PTHR32305">
    <property type="match status" value="1"/>
</dbReference>
<dbReference type="STRING" id="1798183.GA0061080_101311"/>
<dbReference type="Pfam" id="PF25023">
    <property type="entry name" value="TEN_YD-shell"/>
    <property type="match status" value="1"/>
</dbReference>